<reference evidence="1 2" key="1">
    <citation type="submission" date="2015-05" db="EMBL/GenBank/DDBJ databases">
        <title>Photobacterium galathea sp. nov.</title>
        <authorList>
            <person name="Machado H."/>
            <person name="Gram L."/>
        </authorList>
    </citation>
    <scope>NUCLEOTIDE SEQUENCE [LARGE SCALE GENOMIC DNA]</scope>
    <source>
        <strain evidence="1 2">DSM 22954</strain>
    </source>
</reference>
<dbReference type="PATRIC" id="fig|320778.3.peg.1419"/>
<sequence length="196" mass="22065">MSLDVKKARWVRKTEDGVYTIEPQSVLARTGLICNSCGIKTGCPIYKVVEKAEPHADVHIRTCQRYVPILSFRKPFIGLNQSSFNTMRAGTTWMDRLEIGKTVALVGADDGEIIRFMKVRKLYSGDFDAMVAKHSMFNHLAMGGKPVDKVGEILRKSYGHFLNEQSKLTAIYLEPVADDDQIREKVLRGRASKEEA</sequence>
<accession>A0A0J1K7C3</accession>
<evidence type="ECO:0000313" key="2">
    <source>
        <dbReference type="Proteomes" id="UP000035909"/>
    </source>
</evidence>
<dbReference type="AlphaFoldDB" id="A0A0J1K7C3"/>
<evidence type="ECO:0000313" key="1">
    <source>
        <dbReference type="EMBL" id="KLV10237.1"/>
    </source>
</evidence>
<dbReference type="EMBL" id="LDOU01000006">
    <property type="protein sequence ID" value="KLV10237.1"/>
    <property type="molecule type" value="Genomic_DNA"/>
</dbReference>
<keyword evidence="2" id="KW-1185">Reference proteome</keyword>
<comment type="caution">
    <text evidence="1">The sequence shown here is derived from an EMBL/GenBank/DDBJ whole genome shotgun (WGS) entry which is preliminary data.</text>
</comment>
<name>A0A0J1K7C3_9GAMM</name>
<gene>
    <name evidence="1" type="ORF">ABT57_06595</name>
</gene>
<dbReference type="Proteomes" id="UP000035909">
    <property type="component" value="Unassembled WGS sequence"/>
</dbReference>
<dbReference type="OrthoDB" id="6446263at2"/>
<organism evidence="1 2">
    <name type="scientific">Photobacterium ganghwense</name>
    <dbReference type="NCBI Taxonomy" id="320778"/>
    <lineage>
        <taxon>Bacteria</taxon>
        <taxon>Pseudomonadati</taxon>
        <taxon>Pseudomonadota</taxon>
        <taxon>Gammaproteobacteria</taxon>
        <taxon>Vibrionales</taxon>
        <taxon>Vibrionaceae</taxon>
        <taxon>Photobacterium</taxon>
    </lineage>
</organism>
<dbReference type="STRING" id="320778.ABT57_06595"/>
<proteinExistence type="predicted"/>
<dbReference type="RefSeq" id="WP_047884400.1">
    <property type="nucleotide sequence ID" value="NZ_CP071326.1"/>
</dbReference>
<protein>
    <submittedName>
        <fullName evidence="1">Uncharacterized protein</fullName>
    </submittedName>
</protein>